<dbReference type="Gene3D" id="3.30.470.20">
    <property type="entry name" value="ATP-grasp fold, B domain"/>
    <property type="match status" value="1"/>
</dbReference>
<evidence type="ECO:0000259" key="5">
    <source>
        <dbReference type="PROSITE" id="PS50975"/>
    </source>
</evidence>
<dbReference type="PANTHER" id="PTHR21621">
    <property type="entry name" value="RIBOSOMAL PROTEIN S6 MODIFICATION PROTEIN"/>
    <property type="match status" value="1"/>
</dbReference>
<evidence type="ECO:0000313" key="7">
    <source>
        <dbReference type="Proteomes" id="UP000231436"/>
    </source>
</evidence>
<dbReference type="GO" id="GO:0005737">
    <property type="term" value="C:cytoplasm"/>
    <property type="evidence" value="ECO:0007669"/>
    <property type="project" value="TreeGrafter"/>
</dbReference>
<keyword evidence="2 4" id="KW-0547">Nucleotide-binding</keyword>
<proteinExistence type="predicted"/>
<dbReference type="InterPro" id="IPR011761">
    <property type="entry name" value="ATP-grasp"/>
</dbReference>
<dbReference type="PROSITE" id="PS50975">
    <property type="entry name" value="ATP_GRASP"/>
    <property type="match status" value="1"/>
</dbReference>
<evidence type="ECO:0000313" key="6">
    <source>
        <dbReference type="EMBL" id="PJE76689.1"/>
    </source>
</evidence>
<dbReference type="Pfam" id="PF08443">
    <property type="entry name" value="RimK"/>
    <property type="match status" value="1"/>
</dbReference>
<dbReference type="Gene3D" id="3.40.50.20">
    <property type="match status" value="1"/>
</dbReference>
<dbReference type="PANTHER" id="PTHR21621:SF0">
    <property type="entry name" value="BETA-CITRYLGLUTAMATE SYNTHASE B-RELATED"/>
    <property type="match status" value="1"/>
</dbReference>
<evidence type="ECO:0000256" key="2">
    <source>
        <dbReference type="ARBA" id="ARBA00022741"/>
    </source>
</evidence>
<dbReference type="InterPro" id="IPR013651">
    <property type="entry name" value="ATP-grasp_RimK-type"/>
</dbReference>
<dbReference type="GO" id="GO:0005524">
    <property type="term" value="F:ATP binding"/>
    <property type="evidence" value="ECO:0007669"/>
    <property type="project" value="UniProtKB-UniRule"/>
</dbReference>
<dbReference type="GO" id="GO:0016879">
    <property type="term" value="F:ligase activity, forming carbon-nitrogen bonds"/>
    <property type="evidence" value="ECO:0007669"/>
    <property type="project" value="TreeGrafter"/>
</dbReference>
<protein>
    <recommendedName>
        <fullName evidence="5">ATP-grasp domain-containing protein</fullName>
    </recommendedName>
</protein>
<dbReference type="NCBIfam" id="TIGR00768">
    <property type="entry name" value="rimK_fam"/>
    <property type="match status" value="1"/>
</dbReference>
<reference evidence="7" key="1">
    <citation type="submission" date="2017-09" db="EMBL/GenBank/DDBJ databases">
        <title>Depth-based differentiation of microbial function through sediment-hosted aquifers and enrichment of novel symbionts in the deep terrestrial subsurface.</title>
        <authorList>
            <person name="Probst A.J."/>
            <person name="Ladd B."/>
            <person name="Jarett J.K."/>
            <person name="Geller-Mcgrath D.E."/>
            <person name="Sieber C.M.K."/>
            <person name="Emerson J.B."/>
            <person name="Anantharaman K."/>
            <person name="Thomas B.C."/>
            <person name="Malmstrom R."/>
            <person name="Stieglmeier M."/>
            <person name="Klingl A."/>
            <person name="Woyke T."/>
            <person name="Ryan C.M."/>
            <person name="Banfield J.F."/>
        </authorList>
    </citation>
    <scope>NUCLEOTIDE SEQUENCE [LARGE SCALE GENOMIC DNA]</scope>
</reference>
<dbReference type="InterPro" id="IPR004666">
    <property type="entry name" value="Rp_bS6_RimK/Lys_biosynth_LsyX"/>
</dbReference>
<dbReference type="AlphaFoldDB" id="A0A2M8LGW1"/>
<evidence type="ECO:0000256" key="1">
    <source>
        <dbReference type="ARBA" id="ARBA00022723"/>
    </source>
</evidence>
<sequence>MNIGILVFSEPPEEIPTGADRFEEAAELRGHKAIKIYEPYLSFVNGNILHQGEALPELDIIISRPNFVEEPSLRTYAVQILENAGYKILNGRNGFTWAKNKLTQHVLFEKHDLPCPHWGIARKPADAIAIAKTIGFPSILKVAFGTHGKGVFYAPDEETLRPIVDYLAIRDRNPLIIEEFIEEAQNSDLRVYVVNGKVIASMERKALKGEVRANTSIGGIGYQVELTEEETALALRATDVFELNIAGVDIIRSKRGPLLLEINGNPGFKELERVTGLDVAGIIIDYAIEQAIK</sequence>
<dbReference type="EMBL" id="PFEU01000016">
    <property type="protein sequence ID" value="PJE76689.1"/>
    <property type="molecule type" value="Genomic_DNA"/>
</dbReference>
<accession>A0A2M8LGW1</accession>
<dbReference type="GO" id="GO:0046872">
    <property type="term" value="F:metal ion binding"/>
    <property type="evidence" value="ECO:0007669"/>
    <property type="project" value="UniProtKB-KW"/>
</dbReference>
<evidence type="ECO:0000256" key="3">
    <source>
        <dbReference type="ARBA" id="ARBA00022840"/>
    </source>
</evidence>
<feature type="domain" description="ATP-grasp" evidence="5">
    <location>
        <begin position="105"/>
        <end position="288"/>
    </location>
</feature>
<name>A0A2M8LGW1_9BACT</name>
<gene>
    <name evidence="6" type="ORF">COV05_03355</name>
</gene>
<evidence type="ECO:0000256" key="4">
    <source>
        <dbReference type="PROSITE-ProRule" id="PRU00409"/>
    </source>
</evidence>
<organism evidence="6 7">
    <name type="scientific">Candidatus Uhrbacteria bacterium CG10_big_fil_rev_8_21_14_0_10_48_16</name>
    <dbReference type="NCBI Taxonomy" id="1975038"/>
    <lineage>
        <taxon>Bacteria</taxon>
        <taxon>Candidatus Uhriibacteriota</taxon>
    </lineage>
</organism>
<keyword evidence="3 4" id="KW-0067">ATP-binding</keyword>
<dbReference type="SUPFAM" id="SSF56059">
    <property type="entry name" value="Glutathione synthetase ATP-binding domain-like"/>
    <property type="match status" value="1"/>
</dbReference>
<dbReference type="Proteomes" id="UP000231436">
    <property type="component" value="Unassembled WGS sequence"/>
</dbReference>
<comment type="caution">
    <text evidence="6">The sequence shown here is derived from an EMBL/GenBank/DDBJ whole genome shotgun (WGS) entry which is preliminary data.</text>
</comment>
<dbReference type="Gene3D" id="3.30.1490.20">
    <property type="entry name" value="ATP-grasp fold, A domain"/>
    <property type="match status" value="1"/>
</dbReference>
<keyword evidence="1" id="KW-0479">Metal-binding</keyword>
<dbReference type="InterPro" id="IPR013815">
    <property type="entry name" value="ATP_grasp_subdomain_1"/>
</dbReference>